<feature type="transmembrane region" description="Helical" evidence="1">
    <location>
        <begin position="45"/>
        <end position="64"/>
    </location>
</feature>
<dbReference type="RefSeq" id="WP_289818058.1">
    <property type="nucleotide sequence ID" value="NZ_JAUEHU010000012.1"/>
</dbReference>
<feature type="transmembrane region" description="Helical" evidence="1">
    <location>
        <begin position="12"/>
        <end position="33"/>
    </location>
</feature>
<reference evidence="2" key="1">
    <citation type="submission" date="2023-06" db="EMBL/GenBank/DDBJ databases">
        <authorList>
            <person name="Polev D.E."/>
            <person name="Saitova A.T."/>
            <person name="Bogumilchik E.A."/>
            <person name="Kokorina G.I."/>
            <person name="Voskresenskaia E.A."/>
        </authorList>
    </citation>
    <scope>NUCLEOTIDE SEQUENCE</scope>
    <source>
        <strain evidence="2">2145 StPb PI</strain>
    </source>
</reference>
<sequence>MKKKKIADLLAFKTNLFEVLIIAVLVALGVNILSSGLVGYFNFSFLQLIIFGILLILLGALVFLRNAHPINSGKYNFEGVVCLDKNTYDLLEIENYHFTEEVSKYIKALCAENRALHKIWSNEPIGVGFPIEGHNSSKTKANNLLIESIEYYVLKMLALHLSAHFQNNSSISDEHLVKLERKNIPEILLGNRFIDLFSKPMEEREQFLDYGPTPSNGKVVYAFGCNGAIFEHFEMILPRGSSIIRENDLSISIITNRFKFSYRPIFNGFNSNLPRRFESLYMGKDFNSISTFQVELAVSVDFFTKSLLTDEGWEYYWWLDSFLEKLEQSFSKKYFLSKISWNQNAAMFLIAENQRQKQINKTPNDHPEG</sequence>
<evidence type="ECO:0000313" key="2">
    <source>
        <dbReference type="EMBL" id="MDN0088300.1"/>
    </source>
</evidence>
<comment type="caution">
    <text evidence="2">The sequence shown here is derived from an EMBL/GenBank/DDBJ whole genome shotgun (WGS) entry which is preliminary data.</text>
</comment>
<dbReference type="AlphaFoldDB" id="A0AAW7K4T4"/>
<evidence type="ECO:0008006" key="4">
    <source>
        <dbReference type="Google" id="ProtNLM"/>
    </source>
</evidence>
<keyword evidence="1" id="KW-0812">Transmembrane</keyword>
<evidence type="ECO:0000256" key="1">
    <source>
        <dbReference type="SAM" id="Phobius"/>
    </source>
</evidence>
<dbReference type="EMBL" id="JAUEHU010000012">
    <property type="protein sequence ID" value="MDN0088300.1"/>
    <property type="molecule type" value="Genomic_DNA"/>
</dbReference>
<dbReference type="Proteomes" id="UP001167864">
    <property type="component" value="Unassembled WGS sequence"/>
</dbReference>
<gene>
    <name evidence="2" type="ORF">QVN42_13060</name>
</gene>
<protein>
    <recommendedName>
        <fullName evidence="4">DUF3137 domain-containing protein</fullName>
    </recommendedName>
</protein>
<proteinExistence type="predicted"/>
<name>A0AAW7K4T4_9GAMM</name>
<accession>A0AAW7K4T4</accession>
<evidence type="ECO:0000313" key="3">
    <source>
        <dbReference type="Proteomes" id="UP001167864"/>
    </source>
</evidence>
<keyword evidence="1" id="KW-1133">Transmembrane helix</keyword>
<keyword evidence="1" id="KW-0472">Membrane</keyword>
<organism evidence="2 3">
    <name type="scientific">Yersinia nurmii</name>
    <dbReference type="NCBI Taxonomy" id="685706"/>
    <lineage>
        <taxon>Bacteria</taxon>
        <taxon>Pseudomonadati</taxon>
        <taxon>Pseudomonadota</taxon>
        <taxon>Gammaproteobacteria</taxon>
        <taxon>Enterobacterales</taxon>
        <taxon>Yersiniaceae</taxon>
        <taxon>Yersinia</taxon>
    </lineage>
</organism>